<name>A1CLA9_ASPCL</name>
<dbReference type="KEGG" id="act:ACLA_041510"/>
<dbReference type="HOGENOM" id="CLU_2482929_0_0_1"/>
<sequence length="87" mass="9645">MTHCGLLGLKDADTSGDISTIRVDRLSPYDQLSPIPYNGHNVIVIVSYMQLAVCVTIRDAPEAGDSIRESSNSKPKWRIQYFVLPIP</sequence>
<evidence type="ECO:0000313" key="1">
    <source>
        <dbReference type="EMBL" id="EAW09933.1"/>
    </source>
</evidence>
<dbReference type="AlphaFoldDB" id="A1CLA9"/>
<reference evidence="1 2" key="1">
    <citation type="journal article" date="2008" name="PLoS Genet.">
        <title>Genomic islands in the pathogenic filamentous fungus Aspergillus fumigatus.</title>
        <authorList>
            <person name="Fedorova N.D."/>
            <person name="Khaldi N."/>
            <person name="Joardar V.S."/>
            <person name="Maiti R."/>
            <person name="Amedeo P."/>
            <person name="Anderson M.J."/>
            <person name="Crabtree J."/>
            <person name="Silva J.C."/>
            <person name="Badger J.H."/>
            <person name="Albarraq A."/>
            <person name="Angiuoli S."/>
            <person name="Bussey H."/>
            <person name="Bowyer P."/>
            <person name="Cotty P.J."/>
            <person name="Dyer P.S."/>
            <person name="Egan A."/>
            <person name="Galens K."/>
            <person name="Fraser-Liggett C.M."/>
            <person name="Haas B.J."/>
            <person name="Inman J.M."/>
            <person name="Kent R."/>
            <person name="Lemieux S."/>
            <person name="Malavazi I."/>
            <person name="Orvis J."/>
            <person name="Roemer T."/>
            <person name="Ronning C.M."/>
            <person name="Sundaram J.P."/>
            <person name="Sutton G."/>
            <person name="Turner G."/>
            <person name="Venter J.C."/>
            <person name="White O.R."/>
            <person name="Whitty B.R."/>
            <person name="Youngman P."/>
            <person name="Wolfe K.H."/>
            <person name="Goldman G.H."/>
            <person name="Wortman J.R."/>
            <person name="Jiang B."/>
            <person name="Denning D.W."/>
            <person name="Nierman W.C."/>
        </authorList>
    </citation>
    <scope>NUCLEOTIDE SEQUENCE [LARGE SCALE GENOMIC DNA]</scope>
    <source>
        <strain evidence="2">ATCC 1007 / CBS 513.65 / DSM 816 / NCTC 3887 / NRRL 1</strain>
    </source>
</reference>
<dbReference type="RefSeq" id="XP_001271359.1">
    <property type="nucleotide sequence ID" value="XM_001271358.1"/>
</dbReference>
<organism evidence="1 2">
    <name type="scientific">Aspergillus clavatus (strain ATCC 1007 / CBS 513.65 / DSM 816 / NCTC 3887 / NRRL 1 / QM 1276 / 107)</name>
    <dbReference type="NCBI Taxonomy" id="344612"/>
    <lineage>
        <taxon>Eukaryota</taxon>
        <taxon>Fungi</taxon>
        <taxon>Dikarya</taxon>
        <taxon>Ascomycota</taxon>
        <taxon>Pezizomycotina</taxon>
        <taxon>Eurotiomycetes</taxon>
        <taxon>Eurotiomycetidae</taxon>
        <taxon>Eurotiales</taxon>
        <taxon>Aspergillaceae</taxon>
        <taxon>Aspergillus</taxon>
        <taxon>Aspergillus subgen. Fumigati</taxon>
    </lineage>
</organism>
<dbReference type="EMBL" id="DS027056">
    <property type="protein sequence ID" value="EAW09933.1"/>
    <property type="molecule type" value="Genomic_DNA"/>
</dbReference>
<keyword evidence="2" id="KW-1185">Reference proteome</keyword>
<dbReference type="VEuPathDB" id="FungiDB:ACLA_041510"/>
<protein>
    <submittedName>
        <fullName evidence="1">Uncharacterized protein</fullName>
    </submittedName>
</protein>
<proteinExistence type="predicted"/>
<dbReference type="Proteomes" id="UP000006701">
    <property type="component" value="Unassembled WGS sequence"/>
</dbReference>
<evidence type="ECO:0000313" key="2">
    <source>
        <dbReference type="Proteomes" id="UP000006701"/>
    </source>
</evidence>
<accession>A1CLA9</accession>
<gene>
    <name evidence="1" type="ORF">ACLA_041510</name>
</gene>
<dbReference type="GeneID" id="4703365"/>